<dbReference type="Proteomes" id="UP000215289">
    <property type="component" value="Unassembled WGS sequence"/>
</dbReference>
<evidence type="ECO:0000313" key="2">
    <source>
        <dbReference type="Proteomes" id="UP000215289"/>
    </source>
</evidence>
<dbReference type="InterPro" id="IPR044924">
    <property type="entry name" value="HAD-SF_hydro_IA_REG-2-like_cap"/>
</dbReference>
<dbReference type="InterPro" id="IPR036412">
    <property type="entry name" value="HAD-like_sf"/>
</dbReference>
<dbReference type="EMBL" id="NIDN02000151">
    <property type="protein sequence ID" value="RLL95464.1"/>
    <property type="molecule type" value="Genomic_DNA"/>
</dbReference>
<evidence type="ECO:0008006" key="3">
    <source>
        <dbReference type="Google" id="ProtNLM"/>
    </source>
</evidence>
<dbReference type="InterPro" id="IPR051828">
    <property type="entry name" value="HAD-like_hydrolase_domain"/>
</dbReference>
<accession>A0A3R7FQC5</accession>
<dbReference type="SUPFAM" id="SSF56784">
    <property type="entry name" value="HAD-like"/>
    <property type="match status" value="1"/>
</dbReference>
<dbReference type="InterPro" id="IPR023214">
    <property type="entry name" value="HAD_sf"/>
</dbReference>
<evidence type="ECO:0000313" key="1">
    <source>
        <dbReference type="EMBL" id="RLL95464.1"/>
    </source>
</evidence>
<keyword evidence="2" id="KW-1185">Reference proteome</keyword>
<comment type="caution">
    <text evidence="1">The sequence shown here is derived from an EMBL/GenBank/DDBJ whole genome shotgun (WGS) entry which is preliminary data.</text>
</comment>
<dbReference type="STRING" id="1245748.A0A3R7FQC5"/>
<sequence length="319" mass="34648">MSHRKPQTLLLTLDAFGTVFHPRQPVPEQYAAAAHAFSLPRSTITPDRLKAAFKSTFKKQSQTRPNYGREDVLRGAYGGPRQWWEEVIRGSFAQVLTSTSGSASTGTGKVDGAAADAVPDALVSHLLDRFAGSEGYALFDDVAPFLAVVRAVKSRRRGLGPFERVLVGVISNSDDRVPAVLKALGLTVGDVRADQGVESMRLPGFEERVAAVGSGGKGAATINDVDLVITSYEAGEEKPSRVIFDVARRQARRLLGDEGDGNDWVCVHVGDDFDKDYRAALNAGWDGYYLPRGTIAQDTRGNKTIHSLMDLIPELETYR</sequence>
<dbReference type="Gene3D" id="3.40.50.1000">
    <property type="entry name" value="HAD superfamily/HAD-like"/>
    <property type="match status" value="1"/>
</dbReference>
<dbReference type="GO" id="GO:0005634">
    <property type="term" value="C:nucleus"/>
    <property type="evidence" value="ECO:0007669"/>
    <property type="project" value="TreeGrafter"/>
</dbReference>
<name>A0A3R7FQC5_9EURO</name>
<proteinExistence type="predicted"/>
<dbReference type="AlphaFoldDB" id="A0A3R7FQC5"/>
<dbReference type="Gene3D" id="1.10.150.720">
    <property type="entry name" value="Haloacid dehalogenase-like hydrolase"/>
    <property type="match status" value="1"/>
</dbReference>
<dbReference type="PANTHER" id="PTHR46191:SF2">
    <property type="entry name" value="HALOACID DEHALOGENASE-LIKE HYDROLASE DOMAIN-CONTAINING PROTEIN 3"/>
    <property type="match status" value="1"/>
</dbReference>
<organism evidence="1 2">
    <name type="scientific">Aspergillus turcosus</name>
    <dbReference type="NCBI Taxonomy" id="1245748"/>
    <lineage>
        <taxon>Eukaryota</taxon>
        <taxon>Fungi</taxon>
        <taxon>Dikarya</taxon>
        <taxon>Ascomycota</taxon>
        <taxon>Pezizomycotina</taxon>
        <taxon>Eurotiomycetes</taxon>
        <taxon>Eurotiomycetidae</taxon>
        <taxon>Eurotiales</taxon>
        <taxon>Aspergillaceae</taxon>
        <taxon>Aspergillus</taxon>
        <taxon>Aspergillus subgen. Fumigati</taxon>
    </lineage>
</organism>
<protein>
    <recommendedName>
        <fullName evidence="3">Haloacid dehalogenase-like hydrolase</fullName>
    </recommendedName>
</protein>
<dbReference type="PANTHER" id="PTHR46191">
    <property type="match status" value="1"/>
</dbReference>
<reference evidence="1 2" key="1">
    <citation type="submission" date="2018-08" db="EMBL/GenBank/DDBJ databases">
        <title>Draft genome sequences of two Aspergillus turcosus clinical strains isolated from bronchoalveolar lavage fluid: one azole-susceptible and the other azole-resistant.</title>
        <authorList>
            <person name="Parent-Michaud M."/>
            <person name="Dufresne P.J."/>
            <person name="Fournier E."/>
            <person name="Martineau C."/>
            <person name="Moreira S."/>
            <person name="Perkins V."/>
            <person name="De Repentigny L."/>
            <person name="Dufresne S.F."/>
        </authorList>
    </citation>
    <scope>NUCLEOTIDE SEQUENCE [LARGE SCALE GENOMIC DNA]</scope>
    <source>
        <strain evidence="1">HMR AF 1038</strain>
    </source>
</reference>
<dbReference type="OrthoDB" id="444127at2759"/>
<gene>
    <name evidence="1" type="ORF">CFD26_102419</name>
</gene>